<accession>A0A1E1JR11</accession>
<sequence>MTKYQYDGLPEDNKPVRLLSLGPGDLAEEVCVELIPALLTGLTPSYEALSYVWGSPKDPVPVVVGRARKHNLMVTQNLGSALRGLRHRNVPRVLWVDAICINQSDTAERSSQVAIMGDIYCLATRVVIWLGNEGNDSASALGCLESVGLSVKVDWIDYSIWPNVLADGDELELPDLSIIFHHGRRLVNALYHLFQREWFERLWIRQEIGLAKNAVIGCGDKSIQWETFRSAIFYVYTAVAKYRSELLESLHNRDSMFINRLKLLYTVCDHKTYLLDCLRAEISQVKCTDPRDRIYASLSLLHPAHQAMGIVPDYTLTTSQVYKKAVLSFINHWNSLAILFQCELRDGPITTPTWVPDWSTATLANAISGAPSNASAYFEAIIKYRGDGILNAAGVVVATIMEVRPIHIDNCESFEDIIRSLWNTLKSEGANDAKSPRNDRRRQLETFCDTICCGLFGHTTIPERDDLADFETSVRLMAVLLGLEYRVSSEELGAQDAKTWEKYVSRAKEVCQNRSFFTTSQGLIGLAPIAAHAGDEVCVLLGCDSTILLRPINDYLHQVVGQSYMSGINTGEALLGPLPGNLRAVNYYDSTAQAFYFAYFNKQSRKIEFRDPRLYTLSMDLSYHEQLWEKGGFQRIKIELDVLRGSNIDVKTFDLV</sequence>
<dbReference type="PANTHER" id="PTHR24148">
    <property type="entry name" value="ANKYRIN REPEAT DOMAIN-CONTAINING PROTEIN 39 HOMOLOG-RELATED"/>
    <property type="match status" value="1"/>
</dbReference>
<dbReference type="AlphaFoldDB" id="A0A1E1JR11"/>
<dbReference type="InterPro" id="IPR010730">
    <property type="entry name" value="HET"/>
</dbReference>
<evidence type="ECO:0000313" key="2">
    <source>
        <dbReference type="EMBL" id="CZS88179.1"/>
    </source>
</evidence>
<name>A0A1E1JR11_9HELO</name>
<proteinExistence type="predicted"/>
<dbReference type="STRING" id="914237.A0A1E1JR11"/>
<gene>
    <name evidence="2" type="ORF">RCO7_01145</name>
</gene>
<feature type="domain" description="Heterokaryon incompatibility" evidence="1">
    <location>
        <begin position="46"/>
        <end position="207"/>
    </location>
</feature>
<dbReference type="PANTHER" id="PTHR24148:SF64">
    <property type="entry name" value="HETEROKARYON INCOMPATIBILITY DOMAIN-CONTAINING PROTEIN"/>
    <property type="match status" value="1"/>
</dbReference>
<dbReference type="Pfam" id="PF06985">
    <property type="entry name" value="HET"/>
    <property type="match status" value="1"/>
</dbReference>
<comment type="caution">
    <text evidence="2">The sequence shown here is derived from an EMBL/GenBank/DDBJ whole genome shotgun (WGS) entry which is preliminary data.</text>
</comment>
<dbReference type="Proteomes" id="UP000178129">
    <property type="component" value="Unassembled WGS sequence"/>
</dbReference>
<evidence type="ECO:0000259" key="1">
    <source>
        <dbReference type="Pfam" id="PF06985"/>
    </source>
</evidence>
<organism evidence="2 3">
    <name type="scientific">Rhynchosporium graminicola</name>
    <dbReference type="NCBI Taxonomy" id="2792576"/>
    <lineage>
        <taxon>Eukaryota</taxon>
        <taxon>Fungi</taxon>
        <taxon>Dikarya</taxon>
        <taxon>Ascomycota</taxon>
        <taxon>Pezizomycotina</taxon>
        <taxon>Leotiomycetes</taxon>
        <taxon>Helotiales</taxon>
        <taxon>Ploettnerulaceae</taxon>
        <taxon>Rhynchosporium</taxon>
    </lineage>
</organism>
<dbReference type="Pfam" id="PF26639">
    <property type="entry name" value="Het-6_barrel"/>
    <property type="match status" value="1"/>
</dbReference>
<dbReference type="InterPro" id="IPR052895">
    <property type="entry name" value="HetReg/Transcr_Mod"/>
</dbReference>
<reference evidence="3" key="1">
    <citation type="submission" date="2016-03" db="EMBL/GenBank/DDBJ databases">
        <authorList>
            <person name="Ploux O."/>
        </authorList>
    </citation>
    <scope>NUCLEOTIDE SEQUENCE [LARGE SCALE GENOMIC DNA]</scope>
    <source>
        <strain evidence="3">UK7</strain>
    </source>
</reference>
<dbReference type="InParanoid" id="A0A1E1JR11"/>
<protein>
    <recommendedName>
        <fullName evidence="1">Heterokaryon incompatibility domain-containing protein</fullName>
    </recommendedName>
</protein>
<evidence type="ECO:0000313" key="3">
    <source>
        <dbReference type="Proteomes" id="UP000178129"/>
    </source>
</evidence>
<keyword evidence="3" id="KW-1185">Reference proteome</keyword>
<dbReference type="EMBL" id="FJUW01000001">
    <property type="protein sequence ID" value="CZS88179.1"/>
    <property type="molecule type" value="Genomic_DNA"/>
</dbReference>